<name>A0AAN9W695_9ORTH</name>
<organism evidence="2 3">
    <name type="scientific">Gryllus longicercus</name>
    <dbReference type="NCBI Taxonomy" id="2509291"/>
    <lineage>
        <taxon>Eukaryota</taxon>
        <taxon>Metazoa</taxon>
        <taxon>Ecdysozoa</taxon>
        <taxon>Arthropoda</taxon>
        <taxon>Hexapoda</taxon>
        <taxon>Insecta</taxon>
        <taxon>Pterygota</taxon>
        <taxon>Neoptera</taxon>
        <taxon>Polyneoptera</taxon>
        <taxon>Orthoptera</taxon>
        <taxon>Ensifera</taxon>
        <taxon>Gryllidea</taxon>
        <taxon>Grylloidea</taxon>
        <taxon>Gryllidae</taxon>
        <taxon>Gryllinae</taxon>
        <taxon>Gryllus</taxon>
    </lineage>
</organism>
<dbReference type="Proteomes" id="UP001378592">
    <property type="component" value="Unassembled WGS sequence"/>
</dbReference>
<accession>A0AAN9W695</accession>
<evidence type="ECO:0000256" key="1">
    <source>
        <dbReference type="SAM" id="Coils"/>
    </source>
</evidence>
<protein>
    <submittedName>
        <fullName evidence="2">Uncharacterized protein</fullName>
    </submittedName>
</protein>
<sequence>MLACGAPGFDYYSGYQESWMSTNRIEQNDYISESLNGIHMLIVLLEEKVLQNEQELSHLQRIIWKLEQENDSFRERLQRLEASVAELWQCNTSTASNDSGTYSEISSELFEDRDHNDLLDNQSGGSPLHNWTSSSTESALPGYDALNSQLFWPSSQPVLCYFYGVPAAPPFVNNETVFFDGQETTNSSTYYYGNAYNV</sequence>
<keyword evidence="1" id="KW-0175">Coiled coil</keyword>
<proteinExistence type="predicted"/>
<comment type="caution">
    <text evidence="2">The sequence shown here is derived from an EMBL/GenBank/DDBJ whole genome shotgun (WGS) entry which is preliminary data.</text>
</comment>
<evidence type="ECO:0000313" key="3">
    <source>
        <dbReference type="Proteomes" id="UP001378592"/>
    </source>
</evidence>
<gene>
    <name evidence="2" type="ORF">R5R35_011819</name>
</gene>
<evidence type="ECO:0000313" key="2">
    <source>
        <dbReference type="EMBL" id="KAK7873472.1"/>
    </source>
</evidence>
<keyword evidence="3" id="KW-1185">Reference proteome</keyword>
<dbReference type="AlphaFoldDB" id="A0AAN9W695"/>
<feature type="coiled-coil region" evidence="1">
    <location>
        <begin position="56"/>
        <end position="83"/>
    </location>
</feature>
<dbReference type="EMBL" id="JAZDUA010000013">
    <property type="protein sequence ID" value="KAK7873472.1"/>
    <property type="molecule type" value="Genomic_DNA"/>
</dbReference>
<reference evidence="2 3" key="1">
    <citation type="submission" date="2024-03" db="EMBL/GenBank/DDBJ databases">
        <title>The genome assembly and annotation of the cricket Gryllus longicercus Weissman &amp; Gray.</title>
        <authorList>
            <person name="Szrajer S."/>
            <person name="Gray D."/>
            <person name="Ylla G."/>
        </authorList>
    </citation>
    <scope>NUCLEOTIDE SEQUENCE [LARGE SCALE GENOMIC DNA]</scope>
    <source>
        <strain evidence="2">DAG 2021-001</strain>
        <tissue evidence="2">Whole body minus gut</tissue>
    </source>
</reference>